<gene>
    <name evidence="4" type="ORF">IHE55_17865</name>
</gene>
<feature type="compositionally biased region" description="Low complexity" evidence="1">
    <location>
        <begin position="30"/>
        <end position="45"/>
    </location>
</feature>
<evidence type="ECO:0000313" key="5">
    <source>
        <dbReference type="Proteomes" id="UP000807371"/>
    </source>
</evidence>
<name>A0ABS0NMV0_9ACTN</name>
<feature type="region of interest" description="Disordered" evidence="1">
    <location>
        <begin position="236"/>
        <end position="259"/>
    </location>
</feature>
<proteinExistence type="predicted"/>
<comment type="caution">
    <text evidence="4">The sequence shown here is derived from an EMBL/GenBank/DDBJ whole genome shotgun (WGS) entry which is preliminary data.</text>
</comment>
<sequence>MSAERFFPAHRPVDHDRGRVRRDPHRPHHVVISGGSVVQVVGGADAPPPGPGPAAGGTTSGPGSHQPVPTSGVPDPRAPGQVPAGPADPRQDFFVGFLGQALGQARTTFRLSALFMSAGAVLVLVGGALALASAGDPQADYLPVATALGGVMITGGGGAFALRADRARRHLAEQAERVHESMRADLTLGQTLGLIDRVDDQALRDRLKSVTAMRVLGLGPDPDTVTGRLLPQAVEPGAAEGERPVGGPSWGPAGPVAPG</sequence>
<dbReference type="InterPro" id="IPR048567">
    <property type="entry name" value="CyanoTRADDas_TM"/>
</dbReference>
<keyword evidence="2" id="KW-0812">Transmembrane</keyword>
<keyword evidence="2" id="KW-1133">Transmembrane helix</keyword>
<dbReference type="RefSeq" id="WP_197989938.1">
    <property type="nucleotide sequence ID" value="NZ_JACYXC010000001.1"/>
</dbReference>
<dbReference type="Pfam" id="PF20712">
    <property type="entry name" value="CyanoTRADDas_TM"/>
    <property type="match status" value="1"/>
</dbReference>
<feature type="region of interest" description="Disordered" evidence="1">
    <location>
        <begin position="1"/>
        <end position="87"/>
    </location>
</feature>
<feature type="transmembrane region" description="Helical" evidence="2">
    <location>
        <begin position="113"/>
        <end position="135"/>
    </location>
</feature>
<keyword evidence="5" id="KW-1185">Reference proteome</keyword>
<protein>
    <recommendedName>
        <fullName evidence="3">Cyanobacterial TRADD-N associated 2 transmembrane domain-containing protein</fullName>
    </recommendedName>
</protein>
<evidence type="ECO:0000259" key="3">
    <source>
        <dbReference type="Pfam" id="PF20712"/>
    </source>
</evidence>
<feature type="transmembrane region" description="Helical" evidence="2">
    <location>
        <begin position="141"/>
        <end position="162"/>
    </location>
</feature>
<feature type="domain" description="Cyanobacterial TRADD-N associated 2 transmembrane" evidence="3">
    <location>
        <begin position="100"/>
        <end position="171"/>
    </location>
</feature>
<evidence type="ECO:0000256" key="2">
    <source>
        <dbReference type="SAM" id="Phobius"/>
    </source>
</evidence>
<accession>A0ABS0NMV0</accession>
<dbReference type="Proteomes" id="UP000807371">
    <property type="component" value="Unassembled WGS sequence"/>
</dbReference>
<evidence type="ECO:0000256" key="1">
    <source>
        <dbReference type="SAM" id="MobiDB-lite"/>
    </source>
</evidence>
<feature type="compositionally biased region" description="Basic residues" evidence="1">
    <location>
        <begin position="18"/>
        <end position="29"/>
    </location>
</feature>
<organism evidence="4 5">
    <name type="scientific">Streptomyces pactum</name>
    <dbReference type="NCBI Taxonomy" id="68249"/>
    <lineage>
        <taxon>Bacteria</taxon>
        <taxon>Bacillati</taxon>
        <taxon>Actinomycetota</taxon>
        <taxon>Actinomycetes</taxon>
        <taxon>Kitasatosporales</taxon>
        <taxon>Streptomycetaceae</taxon>
        <taxon>Streptomyces</taxon>
    </lineage>
</organism>
<keyword evidence="2" id="KW-0472">Membrane</keyword>
<evidence type="ECO:0000313" key="4">
    <source>
        <dbReference type="EMBL" id="MBH5336538.1"/>
    </source>
</evidence>
<dbReference type="EMBL" id="JACYXC010000001">
    <property type="protein sequence ID" value="MBH5336538.1"/>
    <property type="molecule type" value="Genomic_DNA"/>
</dbReference>
<reference evidence="4 5" key="1">
    <citation type="submission" date="2020-09" db="EMBL/GenBank/DDBJ databases">
        <title>Biosynthesis of the nuclear factor of activated T cells inhibitor NFAT-133 and its congeners in Streptomyces pactum.</title>
        <authorList>
            <person name="Zhou W."/>
            <person name="Posri P."/>
            <person name="Abugrain M.E."/>
            <person name="Weisberg A.J."/>
            <person name="Chang J.H."/>
            <person name="Mahmud T."/>
        </authorList>
    </citation>
    <scope>NUCLEOTIDE SEQUENCE [LARGE SCALE GENOMIC DNA]</scope>
    <source>
        <strain evidence="4 5">ATCC 27456</strain>
    </source>
</reference>